<feature type="transmembrane region" description="Helical" evidence="1">
    <location>
        <begin position="175"/>
        <end position="192"/>
    </location>
</feature>
<organism evidence="2">
    <name type="scientific">Tuwongella immobilis</name>
    <dbReference type="NCBI Taxonomy" id="692036"/>
    <lineage>
        <taxon>Bacteria</taxon>
        <taxon>Pseudomonadati</taxon>
        <taxon>Planctomycetota</taxon>
        <taxon>Planctomycetia</taxon>
        <taxon>Gemmatales</taxon>
        <taxon>Gemmataceae</taxon>
        <taxon>Tuwongella</taxon>
    </lineage>
</organism>
<evidence type="ECO:0008006" key="4">
    <source>
        <dbReference type="Google" id="ProtNLM"/>
    </source>
</evidence>
<feature type="transmembrane region" description="Helical" evidence="1">
    <location>
        <begin position="435"/>
        <end position="456"/>
    </location>
</feature>
<dbReference type="AlphaFoldDB" id="A0A6C2YKD3"/>
<feature type="transmembrane region" description="Helical" evidence="1">
    <location>
        <begin position="292"/>
        <end position="311"/>
    </location>
</feature>
<dbReference type="EMBL" id="LR593887">
    <property type="protein sequence ID" value="VTS00207.1"/>
    <property type="molecule type" value="Genomic_DNA"/>
</dbReference>
<feature type="transmembrane region" description="Helical" evidence="1">
    <location>
        <begin position="199"/>
        <end position="220"/>
    </location>
</feature>
<keyword evidence="1" id="KW-1133">Transmembrane helix</keyword>
<dbReference type="Proteomes" id="UP000464378">
    <property type="component" value="Chromosome"/>
</dbReference>
<dbReference type="PANTHER" id="PTHR31610">
    <property type="entry name" value="SLR0360 PROTEIN"/>
    <property type="match status" value="1"/>
</dbReference>
<sequence>MRWLVRGDWDGFFGLALDNLVQLLLIVSLCQFVLGFSPELIYGRILPGAAISLIVGNFFYGWQARRLAQQTGRTDVCALPYGINTVSLLAHVFLVMLPAKSVAQNLGMDPAQQATFAWQMGLVATFGCGFVELIGVLFADAIRRATPRAALLSTLAGIAVGFIAMTFFFRSFARPIVGIPTLGIILLTYLGGRRFKFGLPGGLVAITVGTALAWITGLATTDQFPQTLPTLVLPSFAGAEFWSALQSEHWSMFLSVILPMGLFNLVGSLQNIESAEAAGDRYPTRPSLAVNGIGSIAACLFGSTFPTTIYIGHPAWKAMGARAGYSILNGVFCTIVCLTGVIAHIAAIIPIDAGMAIIVYIGVIITTQAFQATPIRHAPAVVLGLLPGIAAWGTLMIKNGLRAAGIGTPERPFQQVESLLPTFQGQFDLYVDGAFALNEGFIFTSMIWAALTVALIERQFRIAAIWCLIAAALSAIGFIHSYTYTPGDTAMALFAPASPWALAYAVTAALLFATPYLTQPNPPQPPKDES</sequence>
<accession>A0A6C2YKD3</accession>
<feature type="transmembrane region" description="Helical" evidence="1">
    <location>
        <begin position="463"/>
        <end position="485"/>
    </location>
</feature>
<dbReference type="PANTHER" id="PTHR31610:SF0">
    <property type="entry name" value="SLC26A_SULP TRANSPORTER DOMAIN-CONTAINING PROTEIN"/>
    <property type="match status" value="1"/>
</dbReference>
<keyword evidence="3" id="KW-1185">Reference proteome</keyword>
<feature type="transmembrane region" description="Helical" evidence="1">
    <location>
        <begin position="252"/>
        <end position="272"/>
    </location>
</feature>
<keyword evidence="1" id="KW-0472">Membrane</keyword>
<dbReference type="EMBL" id="LR586016">
    <property type="protein sequence ID" value="VIP02040.1"/>
    <property type="molecule type" value="Genomic_DNA"/>
</dbReference>
<evidence type="ECO:0000256" key="1">
    <source>
        <dbReference type="SAM" id="Phobius"/>
    </source>
</evidence>
<keyword evidence="1" id="KW-0812">Transmembrane</keyword>
<feature type="transmembrane region" description="Helical" evidence="1">
    <location>
        <begin position="323"/>
        <end position="347"/>
    </location>
</feature>
<protein>
    <recommendedName>
        <fullName evidence="4">Permease</fullName>
    </recommendedName>
</protein>
<dbReference type="KEGG" id="tim:GMBLW1_19200"/>
<name>A0A6C2YKD3_9BACT</name>
<evidence type="ECO:0000313" key="3">
    <source>
        <dbReference type="Proteomes" id="UP000464378"/>
    </source>
</evidence>
<evidence type="ECO:0000313" key="2">
    <source>
        <dbReference type="EMBL" id="VIP02040.1"/>
    </source>
</evidence>
<feature type="transmembrane region" description="Helical" evidence="1">
    <location>
        <begin position="116"/>
        <end position="138"/>
    </location>
</feature>
<proteinExistence type="predicted"/>
<feature type="transmembrane region" description="Helical" evidence="1">
    <location>
        <begin position="12"/>
        <end position="34"/>
    </location>
</feature>
<feature type="transmembrane region" description="Helical" evidence="1">
    <location>
        <begin position="353"/>
        <end position="370"/>
    </location>
</feature>
<dbReference type="InParanoid" id="A0A6C2YKD3"/>
<dbReference type="RefSeq" id="WP_162657257.1">
    <property type="nucleotide sequence ID" value="NZ_LR593887.1"/>
</dbReference>
<feature type="transmembrane region" description="Helical" evidence="1">
    <location>
        <begin position="74"/>
        <end position="96"/>
    </location>
</feature>
<feature type="transmembrane region" description="Helical" evidence="1">
    <location>
        <begin position="40"/>
        <end position="62"/>
    </location>
</feature>
<feature type="transmembrane region" description="Helical" evidence="1">
    <location>
        <begin position="150"/>
        <end position="169"/>
    </location>
</feature>
<reference evidence="2" key="1">
    <citation type="submission" date="2019-04" db="EMBL/GenBank/DDBJ databases">
        <authorList>
            <consortium name="Science for Life Laboratories"/>
        </authorList>
    </citation>
    <scope>NUCLEOTIDE SEQUENCE</scope>
    <source>
        <strain evidence="2">MBLW1</strain>
    </source>
</reference>
<gene>
    <name evidence="2" type="ORF">GMBLW1_19200</name>
</gene>
<feature type="transmembrane region" description="Helical" evidence="1">
    <location>
        <begin position="497"/>
        <end position="517"/>
    </location>
</feature>